<dbReference type="PROSITE" id="PS01359">
    <property type="entry name" value="ZF_PHD_1"/>
    <property type="match status" value="1"/>
</dbReference>
<dbReference type="CDD" id="cd21538">
    <property type="entry name" value="SPOC_TFIIS"/>
    <property type="match status" value="1"/>
</dbReference>
<dbReference type="InterPro" id="IPR011011">
    <property type="entry name" value="Znf_FYVE_PHD"/>
</dbReference>
<evidence type="ECO:0000256" key="3">
    <source>
        <dbReference type="ARBA" id="ARBA00022771"/>
    </source>
</evidence>
<feature type="compositionally biased region" description="Basic and acidic residues" evidence="7">
    <location>
        <begin position="327"/>
        <end position="343"/>
    </location>
</feature>
<feature type="region of interest" description="Disordered" evidence="7">
    <location>
        <begin position="327"/>
        <end position="352"/>
    </location>
</feature>
<dbReference type="RefSeq" id="XP_062793422.1">
    <property type="nucleotide sequence ID" value="XM_062937371.1"/>
</dbReference>
<dbReference type="PROSITE" id="PS50016">
    <property type="entry name" value="ZF_PHD_2"/>
    <property type="match status" value="1"/>
</dbReference>
<dbReference type="GeneID" id="87957793"/>
<feature type="compositionally biased region" description="Polar residues" evidence="7">
    <location>
        <begin position="43"/>
        <end position="52"/>
    </location>
</feature>
<evidence type="ECO:0000256" key="6">
    <source>
        <dbReference type="PROSITE-ProRule" id="PRU00146"/>
    </source>
</evidence>
<dbReference type="InterPro" id="IPR012921">
    <property type="entry name" value="SPOC_C"/>
</dbReference>
<dbReference type="PANTHER" id="PTHR46174:SF1">
    <property type="entry name" value="CXXC-TYPE ZINC FINGER PROTEIN 1"/>
    <property type="match status" value="1"/>
</dbReference>
<feature type="compositionally biased region" description="Basic and acidic residues" evidence="7">
    <location>
        <begin position="701"/>
        <end position="729"/>
    </location>
</feature>
<dbReference type="InterPro" id="IPR037869">
    <property type="entry name" value="Spp1/CFP1"/>
</dbReference>
<feature type="compositionally biased region" description="Pro residues" evidence="7">
    <location>
        <begin position="676"/>
        <end position="685"/>
    </location>
</feature>
<protein>
    <recommendedName>
        <fullName evidence="8">PHD-type domain-containing protein</fullName>
    </recommendedName>
</protein>
<reference evidence="9 10" key="1">
    <citation type="submission" date="2024-01" db="EMBL/GenBank/DDBJ databases">
        <title>Comparative genomics of Cryptococcus and Kwoniella reveals pathogenesis evolution and contrasting modes of karyotype evolution via chromosome fusion or intercentromeric recombination.</title>
        <authorList>
            <person name="Coelho M.A."/>
            <person name="David-Palma M."/>
            <person name="Shea T."/>
            <person name="Bowers K."/>
            <person name="McGinley-Smith S."/>
            <person name="Mohammad A.W."/>
            <person name="Gnirke A."/>
            <person name="Yurkov A.M."/>
            <person name="Nowrousian M."/>
            <person name="Sun S."/>
            <person name="Cuomo C.A."/>
            <person name="Heitman J."/>
        </authorList>
    </citation>
    <scope>NUCLEOTIDE SEQUENCE [LARGE SCALE GENOMIC DNA]</scope>
    <source>
        <strain evidence="9">CBS 11374</strain>
    </source>
</reference>
<comment type="subcellular location">
    <subcellularLocation>
        <location evidence="1">Nucleus</location>
    </subcellularLocation>
</comment>
<feature type="compositionally biased region" description="Low complexity" evidence="7">
    <location>
        <begin position="180"/>
        <end position="189"/>
    </location>
</feature>
<dbReference type="EMBL" id="CP141887">
    <property type="protein sequence ID" value="WRT68683.1"/>
    <property type="molecule type" value="Genomic_DNA"/>
</dbReference>
<dbReference type="Pfam" id="PF00628">
    <property type="entry name" value="PHD"/>
    <property type="match status" value="1"/>
</dbReference>
<feature type="region of interest" description="Disordered" evidence="7">
    <location>
        <begin position="1"/>
        <end position="71"/>
    </location>
</feature>
<evidence type="ECO:0000256" key="7">
    <source>
        <dbReference type="SAM" id="MobiDB-lite"/>
    </source>
</evidence>
<feature type="region of interest" description="Disordered" evidence="7">
    <location>
        <begin position="666"/>
        <end position="740"/>
    </location>
</feature>
<dbReference type="SMART" id="SM00249">
    <property type="entry name" value="PHD"/>
    <property type="match status" value="1"/>
</dbReference>
<dbReference type="Gene3D" id="3.30.40.10">
    <property type="entry name" value="Zinc/RING finger domain, C3HC4 (zinc finger)"/>
    <property type="match status" value="1"/>
</dbReference>
<evidence type="ECO:0000256" key="2">
    <source>
        <dbReference type="ARBA" id="ARBA00022723"/>
    </source>
</evidence>
<accession>A0ABZ1D4F5</accession>
<proteinExistence type="predicted"/>
<dbReference type="SUPFAM" id="SSF57903">
    <property type="entry name" value="FYVE/PHD zinc finger"/>
    <property type="match status" value="1"/>
</dbReference>
<feature type="compositionally biased region" description="Polar residues" evidence="7">
    <location>
        <begin position="1"/>
        <end position="24"/>
    </location>
</feature>
<dbReference type="Proteomes" id="UP001329825">
    <property type="component" value="Chromosome 7"/>
</dbReference>
<name>A0ABZ1D4F5_9TREE</name>
<feature type="domain" description="PHD-type" evidence="8">
    <location>
        <begin position="77"/>
        <end position="126"/>
    </location>
</feature>
<keyword evidence="10" id="KW-1185">Reference proteome</keyword>
<evidence type="ECO:0000256" key="5">
    <source>
        <dbReference type="ARBA" id="ARBA00023242"/>
    </source>
</evidence>
<evidence type="ECO:0000313" key="9">
    <source>
        <dbReference type="EMBL" id="WRT68683.1"/>
    </source>
</evidence>
<evidence type="ECO:0000256" key="4">
    <source>
        <dbReference type="ARBA" id="ARBA00022833"/>
    </source>
</evidence>
<feature type="region of interest" description="Disordered" evidence="7">
    <location>
        <begin position="136"/>
        <end position="221"/>
    </location>
</feature>
<keyword evidence="2" id="KW-0479">Metal-binding</keyword>
<evidence type="ECO:0000256" key="1">
    <source>
        <dbReference type="ARBA" id="ARBA00004123"/>
    </source>
</evidence>
<organism evidence="9 10">
    <name type="scientific">Kwoniella shivajii</name>
    <dbReference type="NCBI Taxonomy" id="564305"/>
    <lineage>
        <taxon>Eukaryota</taxon>
        <taxon>Fungi</taxon>
        <taxon>Dikarya</taxon>
        <taxon>Basidiomycota</taxon>
        <taxon>Agaricomycotina</taxon>
        <taxon>Tremellomycetes</taxon>
        <taxon>Tremellales</taxon>
        <taxon>Cryptococcaceae</taxon>
        <taxon>Kwoniella</taxon>
    </lineage>
</organism>
<feature type="compositionally biased region" description="Basic and acidic residues" evidence="7">
    <location>
        <begin position="33"/>
        <end position="42"/>
    </location>
</feature>
<gene>
    <name evidence="9" type="ORF">IL334_005663</name>
</gene>
<sequence>MSESTSSVQAEGSTSGVHGSTRTTGRMRVKSQRVLEAEDTRRFLSNQAQADTSVHDAKPTSRNGPRKGKGKKKVEDDVYCICKKDTDGPMIECGECNDWFHFGCVGLTEDEAEKIHVYVCPECTETTGKNTTHEYDITTFASPSPPPGVVPAKRKSSRVLKTTPSQTEDDTESEAEVGASSSRHSSIQPSPAPAPFKKPRISDTKRKSSIDRKTFVDRKTSLSGLPPMRKYVRDKLGPLFKAKGLRPDLILSITDRTLSPNQIATLTSADLASEEQLAAIQRARQAVLEQTVKSREDVTAIRLGRDGFEKVENVREKEMSLLAEQEETARYKAEEEAKKKELPPDPDTEVQKSPVVADMPRFTPKRSESLDVNSPLRQASFAMNSAWGGDDSKESDEPMFGANQSELDLSDIIGIEGDMEIDDLGEKVLEDVQSEMATFEKNEVLWSGGISNPANPSPNVPPMSLRLICRAPTVDWMLFLPHKTIEITGRVPTKNSFQFLSDSRLNPTKELITVAFTLDPKATDAEIVTWEEMVNYHIGRDRHAVYLPYGSEPPPGAAKELYLLPLRPNDPSPDFTDLIDGYFLPTEGRSTSIFLGVFVSNKNVTPIPAPVPILPPPPPIVSTTAPPSPPAVPVIQNDQLQALMASLNPTAIQGLVGGSTSSIGGLTPPIGNLSPMRPPHYPPYPQQTYVPYPTGGYTPNHGHDSYRDEGRDFSRRRDDRYKDRDRRDSGWAGRGRDRRH</sequence>
<keyword evidence="3 6" id="KW-0863">Zinc-finger</keyword>
<feature type="compositionally biased region" description="Basic and acidic residues" evidence="7">
    <location>
        <begin position="200"/>
        <end position="220"/>
    </location>
</feature>
<dbReference type="InterPro" id="IPR019786">
    <property type="entry name" value="Zinc_finger_PHD-type_CS"/>
</dbReference>
<evidence type="ECO:0000259" key="8">
    <source>
        <dbReference type="PROSITE" id="PS50016"/>
    </source>
</evidence>
<keyword evidence="4" id="KW-0862">Zinc</keyword>
<dbReference type="Pfam" id="PF07744">
    <property type="entry name" value="SPOC"/>
    <property type="match status" value="1"/>
</dbReference>
<dbReference type="InterPro" id="IPR019787">
    <property type="entry name" value="Znf_PHD-finger"/>
</dbReference>
<keyword evidence="5" id="KW-0539">Nucleus</keyword>
<dbReference type="InterPro" id="IPR001965">
    <property type="entry name" value="Znf_PHD"/>
</dbReference>
<evidence type="ECO:0000313" key="10">
    <source>
        <dbReference type="Proteomes" id="UP001329825"/>
    </source>
</evidence>
<dbReference type="PANTHER" id="PTHR46174">
    <property type="entry name" value="CXXC-TYPE ZINC FINGER PROTEIN 1"/>
    <property type="match status" value="1"/>
</dbReference>
<dbReference type="InterPro" id="IPR013083">
    <property type="entry name" value="Znf_RING/FYVE/PHD"/>
</dbReference>